<evidence type="ECO:0000259" key="2">
    <source>
        <dbReference type="Pfam" id="PF07883"/>
    </source>
</evidence>
<comment type="caution">
    <text evidence="3">The sequence shown here is derived from an EMBL/GenBank/DDBJ whole genome shotgun (WGS) entry which is preliminary data.</text>
</comment>
<organism evidence="3 4">
    <name type="scientific">Litorilinea aerophila</name>
    <dbReference type="NCBI Taxonomy" id="1204385"/>
    <lineage>
        <taxon>Bacteria</taxon>
        <taxon>Bacillati</taxon>
        <taxon>Chloroflexota</taxon>
        <taxon>Caldilineae</taxon>
        <taxon>Caldilineales</taxon>
        <taxon>Caldilineaceae</taxon>
        <taxon>Litorilinea</taxon>
    </lineage>
</organism>
<keyword evidence="4" id="KW-1185">Reference proteome</keyword>
<dbReference type="Gene3D" id="2.60.120.10">
    <property type="entry name" value="Jelly Rolls"/>
    <property type="match status" value="1"/>
</dbReference>
<dbReference type="InterPro" id="IPR051610">
    <property type="entry name" value="GPI/OXD"/>
</dbReference>
<dbReference type="InterPro" id="IPR011051">
    <property type="entry name" value="RmlC_Cupin_sf"/>
</dbReference>
<protein>
    <submittedName>
        <fullName evidence="3">Cupin domain-containing protein</fullName>
    </submittedName>
</protein>
<dbReference type="PANTHER" id="PTHR35848:SF6">
    <property type="entry name" value="CUPIN TYPE-2 DOMAIN-CONTAINING PROTEIN"/>
    <property type="match status" value="1"/>
</dbReference>
<evidence type="ECO:0000256" key="1">
    <source>
        <dbReference type="ARBA" id="ARBA00022723"/>
    </source>
</evidence>
<dbReference type="RefSeq" id="WP_141609646.1">
    <property type="nucleotide sequence ID" value="NZ_VIGC02000009.1"/>
</dbReference>
<dbReference type="GO" id="GO:0046872">
    <property type="term" value="F:metal ion binding"/>
    <property type="evidence" value="ECO:0007669"/>
    <property type="project" value="UniProtKB-KW"/>
</dbReference>
<evidence type="ECO:0000313" key="3">
    <source>
        <dbReference type="EMBL" id="TQE96093.1"/>
    </source>
</evidence>
<feature type="domain" description="Cupin type-2" evidence="2">
    <location>
        <begin position="36"/>
        <end position="99"/>
    </location>
</feature>
<dbReference type="SUPFAM" id="SSF51182">
    <property type="entry name" value="RmlC-like cupins"/>
    <property type="match status" value="1"/>
</dbReference>
<dbReference type="EMBL" id="VIGC01000009">
    <property type="protein sequence ID" value="TQE96093.1"/>
    <property type="molecule type" value="Genomic_DNA"/>
</dbReference>
<dbReference type="Pfam" id="PF07883">
    <property type="entry name" value="Cupin_2"/>
    <property type="match status" value="1"/>
</dbReference>
<keyword evidence="1" id="KW-0479">Metal-binding</keyword>
<dbReference type="InParanoid" id="A0A540VJ01"/>
<name>A0A540VJ01_9CHLR</name>
<dbReference type="InterPro" id="IPR013096">
    <property type="entry name" value="Cupin_2"/>
</dbReference>
<evidence type="ECO:0000313" key="4">
    <source>
        <dbReference type="Proteomes" id="UP000317371"/>
    </source>
</evidence>
<dbReference type="PANTHER" id="PTHR35848">
    <property type="entry name" value="OXALATE-BINDING PROTEIN"/>
    <property type="match status" value="1"/>
</dbReference>
<dbReference type="InterPro" id="IPR014710">
    <property type="entry name" value="RmlC-like_jellyroll"/>
</dbReference>
<gene>
    <name evidence="3" type="ORF">FKZ61_08350</name>
</gene>
<dbReference type="Proteomes" id="UP000317371">
    <property type="component" value="Unassembled WGS sequence"/>
</dbReference>
<sequence length="129" mass="14689">MADVGQLNIHSYKNLRSQEIQQVPLFQHEELHAELLVIPPGQSIGRHSHPDRHELLDVVEGSGTMEVGGLVCRGAPGKCLFVPADTPHSLHNDTERPWVLRVTYQERLFPRHLGRLVVRALRGRLTRWL</sequence>
<proteinExistence type="predicted"/>
<accession>A0A540VJ01</accession>
<dbReference type="AlphaFoldDB" id="A0A540VJ01"/>
<reference evidence="3 4" key="1">
    <citation type="submission" date="2019-06" db="EMBL/GenBank/DDBJ databases">
        <title>Genome sequence of Litorilinea aerophila BAA-2444.</title>
        <authorList>
            <person name="Maclea K.S."/>
            <person name="Maurais E.G."/>
            <person name="Iannazzi L.C."/>
        </authorList>
    </citation>
    <scope>NUCLEOTIDE SEQUENCE [LARGE SCALE GENOMIC DNA]</scope>
    <source>
        <strain evidence="3 4">ATCC BAA-2444</strain>
    </source>
</reference>
<dbReference type="OrthoDB" id="9791637at2"/>